<dbReference type="Proteomes" id="UP001175227">
    <property type="component" value="Unassembled WGS sequence"/>
</dbReference>
<dbReference type="EMBL" id="JAUEPR010000002">
    <property type="protein sequence ID" value="KAK0489443.1"/>
    <property type="molecule type" value="Genomic_DNA"/>
</dbReference>
<proteinExistence type="predicted"/>
<comment type="caution">
    <text evidence="1">The sequence shown here is derived from an EMBL/GenBank/DDBJ whole genome shotgun (WGS) entry which is preliminary data.</text>
</comment>
<keyword evidence="2" id="KW-1185">Reference proteome</keyword>
<evidence type="ECO:0000313" key="1">
    <source>
        <dbReference type="EMBL" id="KAK0489443.1"/>
    </source>
</evidence>
<protein>
    <recommendedName>
        <fullName evidence="3">F-box domain-containing protein</fullName>
    </recommendedName>
</protein>
<accession>A0AA39PUJ4</accession>
<evidence type="ECO:0008006" key="3">
    <source>
        <dbReference type="Google" id="ProtNLM"/>
    </source>
</evidence>
<name>A0AA39PUJ4_9AGAR</name>
<reference evidence="1" key="1">
    <citation type="submission" date="2023-06" db="EMBL/GenBank/DDBJ databases">
        <authorList>
            <consortium name="Lawrence Berkeley National Laboratory"/>
            <person name="Ahrendt S."/>
            <person name="Sahu N."/>
            <person name="Indic B."/>
            <person name="Wong-Bajracharya J."/>
            <person name="Merenyi Z."/>
            <person name="Ke H.-M."/>
            <person name="Monk M."/>
            <person name="Kocsube S."/>
            <person name="Drula E."/>
            <person name="Lipzen A."/>
            <person name="Balint B."/>
            <person name="Henrissat B."/>
            <person name="Andreopoulos B."/>
            <person name="Martin F.M."/>
            <person name="Harder C.B."/>
            <person name="Rigling D."/>
            <person name="Ford K.L."/>
            <person name="Foster G.D."/>
            <person name="Pangilinan J."/>
            <person name="Papanicolaou A."/>
            <person name="Barry K."/>
            <person name="LaButti K."/>
            <person name="Viragh M."/>
            <person name="Koriabine M."/>
            <person name="Yan M."/>
            <person name="Riley R."/>
            <person name="Champramary S."/>
            <person name="Plett K.L."/>
            <person name="Tsai I.J."/>
            <person name="Slot J."/>
            <person name="Sipos G."/>
            <person name="Plett J."/>
            <person name="Nagy L.G."/>
            <person name="Grigoriev I.V."/>
        </authorList>
    </citation>
    <scope>NUCLEOTIDE SEQUENCE</scope>
    <source>
        <strain evidence="1">ICMP 16352</strain>
    </source>
</reference>
<evidence type="ECO:0000313" key="2">
    <source>
        <dbReference type="Proteomes" id="UP001175227"/>
    </source>
</evidence>
<organism evidence="1 2">
    <name type="scientific">Armillaria novae-zelandiae</name>
    <dbReference type="NCBI Taxonomy" id="153914"/>
    <lineage>
        <taxon>Eukaryota</taxon>
        <taxon>Fungi</taxon>
        <taxon>Dikarya</taxon>
        <taxon>Basidiomycota</taxon>
        <taxon>Agaricomycotina</taxon>
        <taxon>Agaricomycetes</taxon>
        <taxon>Agaricomycetidae</taxon>
        <taxon>Agaricales</taxon>
        <taxon>Marasmiineae</taxon>
        <taxon>Physalacriaceae</taxon>
        <taxon>Armillaria</taxon>
    </lineage>
</organism>
<sequence length="248" mass="29018">MSTTKTFLNNLLDRYGYISSITRSPELSTLVTTNNAPLPFQTAQLKSLVAGLRPKTTQLQDEIDHLKWATETLEVHASHLSEITRDYETALSPIRHLPAEILIEIFRWTCVDCNAYNPYHLCGFNVFEINQGPWLLSHVCGSWRNIVTTVCSDLWSRFVLEIPDKTVKEDEYGRDVLRVRPSMKYDMIALFERALKRSRGRCLDFSFRYFRFHEGWEHRGEDEDEEDEENEDDVMSSCLDMLVRRSKR</sequence>
<gene>
    <name evidence="1" type="ORF">IW261DRAFT_1445079</name>
</gene>
<dbReference type="AlphaFoldDB" id="A0AA39PUJ4"/>